<evidence type="ECO:0000256" key="2">
    <source>
        <dbReference type="ARBA" id="ARBA00005120"/>
    </source>
</evidence>
<comment type="similarity">
    <text evidence="3 12 13">Belongs to the DapA family.</text>
</comment>
<evidence type="ECO:0000256" key="3">
    <source>
        <dbReference type="ARBA" id="ARBA00007592"/>
    </source>
</evidence>
<comment type="pathway">
    <text evidence="2 12">Amino-acid biosynthesis; L-lysine biosynthesis via DAP pathway; (S)-tetrahydrodipicolinate from L-aspartate: step 3/4.</text>
</comment>
<evidence type="ECO:0000256" key="4">
    <source>
        <dbReference type="ARBA" id="ARBA00012086"/>
    </source>
</evidence>
<dbReference type="SMART" id="SM01130">
    <property type="entry name" value="DHDPS"/>
    <property type="match status" value="1"/>
</dbReference>
<dbReference type="EMBL" id="JFHC01000020">
    <property type="protein sequence ID" value="KDR42100.1"/>
    <property type="molecule type" value="Genomic_DNA"/>
</dbReference>
<keyword evidence="17" id="KW-1185">Reference proteome</keyword>
<keyword evidence="9 12" id="KW-0456">Lyase</keyword>
<name>A0A069PND1_9BURK</name>
<protein>
    <recommendedName>
        <fullName evidence="4 12">4-hydroxy-tetrahydrodipicolinate synthase</fullName>
        <shortName evidence="12">HTPA synthase</shortName>
        <ecNumber evidence="4 12">4.3.3.7</ecNumber>
    </recommendedName>
</protein>
<dbReference type="PANTHER" id="PTHR12128:SF66">
    <property type="entry name" value="4-HYDROXY-2-OXOGLUTARATE ALDOLASE, MITOCHONDRIAL"/>
    <property type="match status" value="1"/>
</dbReference>
<evidence type="ECO:0000256" key="1">
    <source>
        <dbReference type="ARBA" id="ARBA00003294"/>
    </source>
</evidence>
<evidence type="ECO:0000256" key="5">
    <source>
        <dbReference type="ARBA" id="ARBA00022490"/>
    </source>
</evidence>
<dbReference type="RefSeq" id="WP_035934196.1">
    <property type="nucleotide sequence ID" value="NZ_CADFFX010000002.1"/>
</dbReference>
<feature type="site" description="Part of a proton relay during catalysis" evidence="12">
    <location>
        <position position="43"/>
    </location>
</feature>
<feature type="binding site" evidence="12 15">
    <location>
        <position position="44"/>
    </location>
    <ligand>
        <name>pyruvate</name>
        <dbReference type="ChEBI" id="CHEBI:15361"/>
    </ligand>
</feature>
<evidence type="ECO:0000256" key="13">
    <source>
        <dbReference type="PIRNR" id="PIRNR001365"/>
    </source>
</evidence>
<dbReference type="InterPro" id="IPR002220">
    <property type="entry name" value="DapA-like"/>
</dbReference>
<dbReference type="InterPro" id="IPR013785">
    <property type="entry name" value="Aldolase_TIM"/>
</dbReference>
<dbReference type="Pfam" id="PF00701">
    <property type="entry name" value="DHDPS"/>
    <property type="match status" value="1"/>
</dbReference>
<comment type="subunit">
    <text evidence="12">Homotetramer; dimer of dimers.</text>
</comment>
<comment type="caution">
    <text evidence="16">The sequence shown here is derived from an EMBL/GenBank/DDBJ whole genome shotgun (WGS) entry which is preliminary data.</text>
</comment>
<evidence type="ECO:0000256" key="15">
    <source>
        <dbReference type="PIRSR" id="PIRSR001365-2"/>
    </source>
</evidence>
<evidence type="ECO:0000256" key="9">
    <source>
        <dbReference type="ARBA" id="ARBA00023239"/>
    </source>
</evidence>
<dbReference type="UniPathway" id="UPA00034">
    <property type="reaction ID" value="UER00017"/>
</dbReference>
<dbReference type="GO" id="GO:0008840">
    <property type="term" value="F:4-hydroxy-tetrahydrodipicolinate synthase activity"/>
    <property type="evidence" value="ECO:0007669"/>
    <property type="project" value="UniProtKB-UniRule"/>
</dbReference>
<feature type="site" description="Part of a proton relay during catalysis" evidence="12">
    <location>
        <position position="106"/>
    </location>
</feature>
<dbReference type="GO" id="GO:0009089">
    <property type="term" value="P:lysine biosynthetic process via diaminopimelate"/>
    <property type="evidence" value="ECO:0007669"/>
    <property type="project" value="UniProtKB-UniRule"/>
</dbReference>
<keyword evidence="8 12" id="KW-0457">Lysine biosynthesis</keyword>
<accession>A0A069PND1</accession>
<evidence type="ECO:0000256" key="6">
    <source>
        <dbReference type="ARBA" id="ARBA00022605"/>
    </source>
</evidence>
<evidence type="ECO:0000256" key="8">
    <source>
        <dbReference type="ARBA" id="ARBA00023154"/>
    </source>
</evidence>
<feature type="active site" description="Schiff-base intermediate with substrate" evidence="12 14">
    <location>
        <position position="160"/>
    </location>
</feature>
<feature type="binding site" evidence="12 15">
    <location>
        <position position="197"/>
    </location>
    <ligand>
        <name>pyruvate</name>
        <dbReference type="ChEBI" id="CHEBI:15361"/>
    </ligand>
</feature>
<keyword evidence="6 12" id="KW-0028">Amino-acid biosynthesis</keyword>
<gene>
    <name evidence="12" type="primary">dapA</name>
    <name evidence="16" type="ORF">BG61_13265</name>
</gene>
<evidence type="ECO:0000256" key="10">
    <source>
        <dbReference type="ARBA" id="ARBA00023270"/>
    </source>
</evidence>
<dbReference type="CDD" id="cd00950">
    <property type="entry name" value="DHDPS"/>
    <property type="match status" value="1"/>
</dbReference>
<proteinExistence type="inferred from homology"/>
<evidence type="ECO:0000256" key="7">
    <source>
        <dbReference type="ARBA" id="ARBA00022915"/>
    </source>
</evidence>
<dbReference type="InterPro" id="IPR005263">
    <property type="entry name" value="DapA"/>
</dbReference>
<dbReference type="GO" id="GO:0019877">
    <property type="term" value="P:diaminopimelate biosynthetic process"/>
    <property type="evidence" value="ECO:0007669"/>
    <property type="project" value="UniProtKB-UniRule"/>
</dbReference>
<dbReference type="PRINTS" id="PR00146">
    <property type="entry name" value="DHPICSNTHASE"/>
</dbReference>
<comment type="caution">
    <text evidence="12">Was originally thought to be a dihydrodipicolinate synthase (DHDPS), catalyzing the condensation of (S)-aspartate-beta-semialdehyde [(S)-ASA] and pyruvate to dihydrodipicolinate (DHDP). However, it was shown in E.coli that the product of the enzymatic reaction is not dihydrodipicolinate but in fact (4S)-4-hydroxy-2,3,4,5-tetrahydro-(2S)-dipicolinic acid (HTPA), and that the consecutive dehydration reaction leading to DHDP is not spontaneous but catalyzed by DapB.</text>
</comment>
<evidence type="ECO:0000256" key="11">
    <source>
        <dbReference type="ARBA" id="ARBA00047836"/>
    </source>
</evidence>
<dbReference type="PIRSF" id="PIRSF001365">
    <property type="entry name" value="DHDPS"/>
    <property type="match status" value="1"/>
</dbReference>
<keyword evidence="7 12" id="KW-0220">Diaminopimelate biosynthesis</keyword>
<sequence length="290" mass="31120">MYSAIWLPIVTPFRNGRVDVNALQHLADHYLTTEVSGFIALGTTGEAALLDHHERTTVLQALLEVVGTRLPVVVGVGGMNTGEMVRDVQQFDHRDIGGYLVPAPAYICPDQRGIQWHFEEIARATDRPIVLYDVPHRSGVAIAPDTAKRLVECSNIVAIKACVPQTFKAFSALPISVLCGTDEAFVDCLEAGGVGGILASAHLFADDFAEIQAIFSEGRTADARARFETLLPAIRLLFSAPNPSAVKAALSISGHIDGETRMPIAAASDALMERLRVMLASRVAEHGSLA</sequence>
<feature type="active site" description="Proton donor/acceptor" evidence="12 14">
    <location>
        <position position="132"/>
    </location>
</feature>
<reference evidence="16 17" key="1">
    <citation type="submission" date="2014-03" db="EMBL/GenBank/DDBJ databases">
        <title>Draft Genome Sequences of Four Burkholderia Strains.</title>
        <authorList>
            <person name="Liu X.Y."/>
            <person name="Li C.X."/>
            <person name="Xu J.H."/>
        </authorList>
    </citation>
    <scope>NUCLEOTIDE SEQUENCE [LARGE SCALE GENOMIC DNA]</scope>
    <source>
        <strain evidence="16 17">DSM 50014</strain>
    </source>
</reference>
<dbReference type="EC" id="4.3.3.7" evidence="4 12"/>
<evidence type="ECO:0000256" key="12">
    <source>
        <dbReference type="HAMAP-Rule" id="MF_00418"/>
    </source>
</evidence>
<dbReference type="AlphaFoldDB" id="A0A069PND1"/>
<organism evidence="16 17">
    <name type="scientific">Caballeronia glathei</name>
    <dbReference type="NCBI Taxonomy" id="60547"/>
    <lineage>
        <taxon>Bacteria</taxon>
        <taxon>Pseudomonadati</taxon>
        <taxon>Pseudomonadota</taxon>
        <taxon>Betaproteobacteria</taxon>
        <taxon>Burkholderiales</taxon>
        <taxon>Burkholderiaceae</taxon>
        <taxon>Caballeronia</taxon>
    </lineage>
</organism>
<dbReference type="STRING" id="60547.GCA_000751215_03760"/>
<dbReference type="Proteomes" id="UP000027466">
    <property type="component" value="Unassembled WGS sequence"/>
</dbReference>
<evidence type="ECO:0000313" key="16">
    <source>
        <dbReference type="EMBL" id="KDR42100.1"/>
    </source>
</evidence>
<comment type="function">
    <text evidence="1 12">Catalyzes the condensation of (S)-aspartate-beta-semialdehyde [(S)-ASA] and pyruvate to 4-hydroxy-tetrahydrodipicolinate (HTPA).</text>
</comment>
<comment type="catalytic activity">
    <reaction evidence="11 12">
        <text>L-aspartate 4-semialdehyde + pyruvate = (2S,4S)-4-hydroxy-2,3,4,5-tetrahydrodipicolinate + H2O + H(+)</text>
        <dbReference type="Rhea" id="RHEA:34171"/>
        <dbReference type="ChEBI" id="CHEBI:15361"/>
        <dbReference type="ChEBI" id="CHEBI:15377"/>
        <dbReference type="ChEBI" id="CHEBI:15378"/>
        <dbReference type="ChEBI" id="CHEBI:67139"/>
        <dbReference type="ChEBI" id="CHEBI:537519"/>
        <dbReference type="EC" id="4.3.3.7"/>
    </reaction>
</comment>
<dbReference type="PANTHER" id="PTHR12128">
    <property type="entry name" value="DIHYDRODIPICOLINATE SYNTHASE"/>
    <property type="match status" value="1"/>
</dbReference>
<dbReference type="HAMAP" id="MF_00418">
    <property type="entry name" value="DapA"/>
    <property type="match status" value="1"/>
</dbReference>
<keyword evidence="5 12" id="KW-0963">Cytoplasm</keyword>
<evidence type="ECO:0000313" key="17">
    <source>
        <dbReference type="Proteomes" id="UP000027466"/>
    </source>
</evidence>
<keyword evidence="10 12" id="KW-0704">Schiff base</keyword>
<dbReference type="GO" id="GO:0005737">
    <property type="term" value="C:cytoplasm"/>
    <property type="evidence" value="ECO:0007669"/>
    <property type="project" value="UniProtKB-SubCell"/>
</dbReference>
<comment type="subcellular location">
    <subcellularLocation>
        <location evidence="12">Cytoplasm</location>
    </subcellularLocation>
</comment>
<dbReference type="Gene3D" id="3.20.20.70">
    <property type="entry name" value="Aldolase class I"/>
    <property type="match status" value="1"/>
</dbReference>
<dbReference type="SUPFAM" id="SSF51569">
    <property type="entry name" value="Aldolase"/>
    <property type="match status" value="1"/>
</dbReference>
<evidence type="ECO:0000256" key="14">
    <source>
        <dbReference type="PIRSR" id="PIRSR001365-1"/>
    </source>
</evidence>